<evidence type="ECO:0000313" key="2">
    <source>
        <dbReference type="EMBL" id="ROO24712.1"/>
    </source>
</evidence>
<evidence type="ECO:0000256" key="1">
    <source>
        <dbReference type="SAM" id="Coils"/>
    </source>
</evidence>
<accession>A0A423PGH3</accession>
<name>A0A423PGH3_9GAMM</name>
<dbReference type="AlphaFoldDB" id="A0A423PGH3"/>
<evidence type="ECO:0000313" key="3">
    <source>
        <dbReference type="Proteomes" id="UP000283993"/>
    </source>
</evidence>
<gene>
    <name evidence="2" type="ORF">SAOR_14460</name>
</gene>
<dbReference type="Pfam" id="PF04102">
    <property type="entry name" value="SlyX"/>
    <property type="match status" value="1"/>
</dbReference>
<dbReference type="EMBL" id="AYKH01000041">
    <property type="protein sequence ID" value="ROO24712.1"/>
    <property type="molecule type" value="Genomic_DNA"/>
</dbReference>
<dbReference type="InterPro" id="IPR007236">
    <property type="entry name" value="SlyX"/>
</dbReference>
<feature type="coiled-coil region" evidence="1">
    <location>
        <begin position="27"/>
        <end position="54"/>
    </location>
</feature>
<reference evidence="2 3" key="1">
    <citation type="submission" date="2013-10" db="EMBL/GenBank/DDBJ databases">
        <title>Salinisphaera orenii MK-B5 Genome Sequencing.</title>
        <authorList>
            <person name="Lai Q."/>
            <person name="Li C."/>
            <person name="Shao Z."/>
        </authorList>
    </citation>
    <scope>NUCLEOTIDE SEQUENCE [LARGE SCALE GENOMIC DNA]</scope>
    <source>
        <strain evidence="2 3">MK-B5</strain>
    </source>
</reference>
<dbReference type="PANTHER" id="PTHR36508">
    <property type="entry name" value="PROTEIN SLYX"/>
    <property type="match status" value="1"/>
</dbReference>
<organism evidence="2 3">
    <name type="scientific">Salinisphaera orenii MK-B5</name>
    <dbReference type="NCBI Taxonomy" id="856730"/>
    <lineage>
        <taxon>Bacteria</taxon>
        <taxon>Pseudomonadati</taxon>
        <taxon>Pseudomonadota</taxon>
        <taxon>Gammaproteobacteria</taxon>
        <taxon>Salinisphaerales</taxon>
        <taxon>Salinisphaeraceae</taxon>
        <taxon>Salinisphaera</taxon>
    </lineage>
</organism>
<dbReference type="PANTHER" id="PTHR36508:SF1">
    <property type="entry name" value="PROTEIN SLYX"/>
    <property type="match status" value="1"/>
</dbReference>
<comment type="caution">
    <text evidence="2">The sequence shown here is derived from an EMBL/GenBank/DDBJ whole genome shotgun (WGS) entry which is preliminary data.</text>
</comment>
<protein>
    <submittedName>
        <fullName evidence="2">SlyX family protein</fullName>
    </submittedName>
</protein>
<sequence>MSDDTQESLEIRLAYQEQAIERLGDVIYAQSREIEALQERCRELEARVTALADAGARPEGDDGPPPHY</sequence>
<proteinExistence type="predicted"/>
<keyword evidence="3" id="KW-1185">Reference proteome</keyword>
<keyword evidence="1" id="KW-0175">Coiled coil</keyword>
<dbReference type="RefSeq" id="WP_123632050.1">
    <property type="nucleotide sequence ID" value="NZ_AYKH01000041.1"/>
</dbReference>
<dbReference type="Proteomes" id="UP000283993">
    <property type="component" value="Unassembled WGS sequence"/>
</dbReference>